<dbReference type="Proteomes" id="UP000634136">
    <property type="component" value="Unassembled WGS sequence"/>
</dbReference>
<evidence type="ECO:0000313" key="1">
    <source>
        <dbReference type="EMBL" id="KAF7833780.1"/>
    </source>
</evidence>
<dbReference type="AlphaFoldDB" id="A0A834WW07"/>
<sequence length="30" mass="3515">MAKGEYVKSNTITIASRERVKWELKSTMTR</sequence>
<name>A0A834WW07_9FABA</name>
<gene>
    <name evidence="1" type="ORF">G2W53_016113</name>
</gene>
<accession>A0A834WW07</accession>
<reference evidence="1" key="1">
    <citation type="submission" date="2020-09" db="EMBL/GenBank/DDBJ databases">
        <title>Genome-Enabled Discovery of Anthraquinone Biosynthesis in Senna tora.</title>
        <authorList>
            <person name="Kang S.-H."/>
            <person name="Pandey R.P."/>
            <person name="Lee C.-M."/>
            <person name="Sim J.-S."/>
            <person name="Jeong J.-T."/>
            <person name="Choi B.-S."/>
            <person name="Jung M."/>
            <person name="Ginzburg D."/>
            <person name="Zhao K."/>
            <person name="Won S.Y."/>
            <person name="Oh T.-J."/>
            <person name="Yu Y."/>
            <person name="Kim N.-H."/>
            <person name="Lee O.R."/>
            <person name="Lee T.-H."/>
            <person name="Bashyal P."/>
            <person name="Kim T.-S."/>
            <person name="Lee W.-H."/>
            <person name="Kawkins C."/>
            <person name="Kim C.-K."/>
            <person name="Kim J.S."/>
            <person name="Ahn B.O."/>
            <person name="Rhee S.Y."/>
            <person name="Sohng J.K."/>
        </authorList>
    </citation>
    <scope>NUCLEOTIDE SEQUENCE</scope>
    <source>
        <tissue evidence="1">Leaf</tissue>
    </source>
</reference>
<protein>
    <submittedName>
        <fullName evidence="1">Uncharacterized protein</fullName>
    </submittedName>
</protein>
<evidence type="ECO:0000313" key="2">
    <source>
        <dbReference type="Proteomes" id="UP000634136"/>
    </source>
</evidence>
<comment type="caution">
    <text evidence="1">The sequence shown here is derived from an EMBL/GenBank/DDBJ whole genome shotgun (WGS) entry which is preliminary data.</text>
</comment>
<organism evidence="1 2">
    <name type="scientific">Senna tora</name>
    <dbReference type="NCBI Taxonomy" id="362788"/>
    <lineage>
        <taxon>Eukaryota</taxon>
        <taxon>Viridiplantae</taxon>
        <taxon>Streptophyta</taxon>
        <taxon>Embryophyta</taxon>
        <taxon>Tracheophyta</taxon>
        <taxon>Spermatophyta</taxon>
        <taxon>Magnoliopsida</taxon>
        <taxon>eudicotyledons</taxon>
        <taxon>Gunneridae</taxon>
        <taxon>Pentapetalae</taxon>
        <taxon>rosids</taxon>
        <taxon>fabids</taxon>
        <taxon>Fabales</taxon>
        <taxon>Fabaceae</taxon>
        <taxon>Caesalpinioideae</taxon>
        <taxon>Cassia clade</taxon>
        <taxon>Senna</taxon>
    </lineage>
</organism>
<proteinExistence type="predicted"/>
<keyword evidence="2" id="KW-1185">Reference proteome</keyword>
<dbReference type="EMBL" id="JAAIUW010000005">
    <property type="protein sequence ID" value="KAF7833780.1"/>
    <property type="molecule type" value="Genomic_DNA"/>
</dbReference>